<dbReference type="EMBL" id="RYFI01000004">
    <property type="protein sequence ID" value="RXF74395.1"/>
    <property type="molecule type" value="Genomic_DNA"/>
</dbReference>
<keyword evidence="2" id="KW-0472">Membrane</keyword>
<sequence>MTANAQTHNPPPGEMTEKKNEVEAKQGTDKPRNMPVVLIVSTVGAAVAMWVIWSVFFAPG</sequence>
<keyword evidence="2" id="KW-1133">Transmembrane helix</keyword>
<dbReference type="Proteomes" id="UP000289708">
    <property type="component" value="Unassembled WGS sequence"/>
</dbReference>
<evidence type="ECO:0000256" key="2">
    <source>
        <dbReference type="SAM" id="Phobius"/>
    </source>
</evidence>
<dbReference type="AlphaFoldDB" id="A0A4Q0MLT1"/>
<accession>A0A4Q0MLT1</accession>
<evidence type="ECO:0000313" key="4">
    <source>
        <dbReference type="Proteomes" id="UP000289708"/>
    </source>
</evidence>
<feature type="transmembrane region" description="Helical" evidence="2">
    <location>
        <begin position="36"/>
        <end position="58"/>
    </location>
</feature>
<dbReference type="OrthoDB" id="9919017at2"/>
<dbReference type="RefSeq" id="WP_128776619.1">
    <property type="nucleotide sequence ID" value="NZ_RYFI01000004.1"/>
</dbReference>
<evidence type="ECO:0000313" key="3">
    <source>
        <dbReference type="EMBL" id="RXF74395.1"/>
    </source>
</evidence>
<name>A0A4Q0MLT1_9HYPH</name>
<protein>
    <submittedName>
        <fullName evidence="3">Uncharacterized protein</fullName>
    </submittedName>
</protein>
<organism evidence="3 4">
    <name type="scientific">Hansschlegelia zhihuaiae</name>
    <dbReference type="NCBI Taxonomy" id="405005"/>
    <lineage>
        <taxon>Bacteria</taxon>
        <taxon>Pseudomonadati</taxon>
        <taxon>Pseudomonadota</taxon>
        <taxon>Alphaproteobacteria</taxon>
        <taxon>Hyphomicrobiales</taxon>
        <taxon>Methylopilaceae</taxon>
        <taxon>Hansschlegelia</taxon>
    </lineage>
</organism>
<proteinExistence type="predicted"/>
<comment type="caution">
    <text evidence="3">The sequence shown here is derived from an EMBL/GenBank/DDBJ whole genome shotgun (WGS) entry which is preliminary data.</text>
</comment>
<keyword evidence="4" id="KW-1185">Reference proteome</keyword>
<evidence type="ECO:0000256" key="1">
    <source>
        <dbReference type="SAM" id="MobiDB-lite"/>
    </source>
</evidence>
<reference evidence="3 4" key="1">
    <citation type="submission" date="2018-12" db="EMBL/GenBank/DDBJ databases">
        <title>bacterium Hansschlegelia zhihuaiae S113.</title>
        <authorList>
            <person name="He J."/>
        </authorList>
    </citation>
    <scope>NUCLEOTIDE SEQUENCE [LARGE SCALE GENOMIC DNA]</scope>
    <source>
        <strain evidence="3 4">S 113</strain>
    </source>
</reference>
<keyword evidence="2" id="KW-0812">Transmembrane</keyword>
<feature type="compositionally biased region" description="Basic and acidic residues" evidence="1">
    <location>
        <begin position="15"/>
        <end position="32"/>
    </location>
</feature>
<gene>
    <name evidence="3" type="ORF">EK403_06135</name>
</gene>
<feature type="region of interest" description="Disordered" evidence="1">
    <location>
        <begin position="1"/>
        <end position="33"/>
    </location>
</feature>